<dbReference type="InterPro" id="IPR036249">
    <property type="entry name" value="Thioredoxin-like_sf"/>
</dbReference>
<evidence type="ECO:0000313" key="4">
    <source>
        <dbReference type="Proteomes" id="UP001165289"/>
    </source>
</evidence>
<gene>
    <name evidence="3" type="ORF">LOD99_11232</name>
</gene>
<protein>
    <submittedName>
        <fullName evidence="3">Thioredoxin-2-like</fullName>
    </submittedName>
</protein>
<dbReference type="PANTHER" id="PTHR46115">
    <property type="entry name" value="THIOREDOXIN-LIKE PROTEIN 1"/>
    <property type="match status" value="1"/>
</dbReference>
<dbReference type="Pfam" id="PF00085">
    <property type="entry name" value="Thioredoxin"/>
    <property type="match status" value="1"/>
</dbReference>
<organism evidence="3 4">
    <name type="scientific">Oopsacas minuta</name>
    <dbReference type="NCBI Taxonomy" id="111878"/>
    <lineage>
        <taxon>Eukaryota</taxon>
        <taxon>Metazoa</taxon>
        <taxon>Porifera</taxon>
        <taxon>Hexactinellida</taxon>
        <taxon>Hexasterophora</taxon>
        <taxon>Lyssacinosida</taxon>
        <taxon>Leucopsacidae</taxon>
        <taxon>Oopsacas</taxon>
    </lineage>
</organism>
<keyword evidence="4" id="KW-1185">Reference proteome</keyword>
<feature type="non-terminal residue" evidence="3">
    <location>
        <position position="97"/>
    </location>
</feature>
<reference evidence="3 4" key="1">
    <citation type="journal article" date="2023" name="BMC Biol.">
        <title>The compact genome of the sponge Oopsacas minuta (Hexactinellida) is lacking key metazoan core genes.</title>
        <authorList>
            <person name="Santini S."/>
            <person name="Schenkelaars Q."/>
            <person name="Jourda C."/>
            <person name="Duchesne M."/>
            <person name="Belahbib H."/>
            <person name="Rocher C."/>
            <person name="Selva M."/>
            <person name="Riesgo A."/>
            <person name="Vervoort M."/>
            <person name="Leys S.P."/>
            <person name="Kodjabachian L."/>
            <person name="Le Bivic A."/>
            <person name="Borchiellini C."/>
            <person name="Claverie J.M."/>
            <person name="Renard E."/>
        </authorList>
    </citation>
    <scope>NUCLEOTIDE SEQUENCE [LARGE SCALE GENOMIC DNA]</scope>
    <source>
        <strain evidence="3">SPO-2</strain>
    </source>
</reference>
<name>A0AAV7K9I2_9METZ</name>
<evidence type="ECO:0000313" key="3">
    <source>
        <dbReference type="EMBL" id="KAI6657019.1"/>
    </source>
</evidence>
<evidence type="ECO:0000259" key="2">
    <source>
        <dbReference type="Pfam" id="PF00085"/>
    </source>
</evidence>
<proteinExistence type="predicted"/>
<dbReference type="EMBL" id="JAKMXF010000131">
    <property type="protein sequence ID" value="KAI6657019.1"/>
    <property type="molecule type" value="Genomic_DNA"/>
</dbReference>
<feature type="domain" description="Thioredoxin" evidence="2">
    <location>
        <begin position="21"/>
        <end position="93"/>
    </location>
</feature>
<dbReference type="CDD" id="cd02947">
    <property type="entry name" value="TRX_family"/>
    <property type="match status" value="1"/>
</dbReference>
<dbReference type="Gene3D" id="3.40.30.10">
    <property type="entry name" value="Glutaredoxin"/>
    <property type="match status" value="1"/>
</dbReference>
<accession>A0AAV7K9I2</accession>
<keyword evidence="1" id="KW-1015">Disulfide bond</keyword>
<dbReference type="Proteomes" id="UP001165289">
    <property type="component" value="Unassembled WGS sequence"/>
</dbReference>
<sequence>MATVVPTIGLLREVSSDVELEHTLNSNLNKLIIIFFYTTTCQTCERIRPDIISLSGEMTSQLFLHVDIENCITTAKKYDLQSLPSFLLFFNKKLLEK</sequence>
<dbReference type="InterPro" id="IPR013766">
    <property type="entry name" value="Thioredoxin_domain"/>
</dbReference>
<evidence type="ECO:0000256" key="1">
    <source>
        <dbReference type="ARBA" id="ARBA00023157"/>
    </source>
</evidence>
<dbReference type="AlphaFoldDB" id="A0AAV7K9I2"/>
<dbReference type="SUPFAM" id="SSF52833">
    <property type="entry name" value="Thioredoxin-like"/>
    <property type="match status" value="1"/>
</dbReference>
<comment type="caution">
    <text evidence="3">The sequence shown here is derived from an EMBL/GenBank/DDBJ whole genome shotgun (WGS) entry which is preliminary data.</text>
</comment>